<evidence type="ECO:0000313" key="3">
    <source>
        <dbReference type="Proteomes" id="UP000799118"/>
    </source>
</evidence>
<keyword evidence="3" id="KW-1185">Reference proteome</keyword>
<gene>
    <name evidence="2" type="ORF">BT96DRAFT_52747</name>
</gene>
<proteinExistence type="predicted"/>
<feature type="transmembrane region" description="Helical" evidence="1">
    <location>
        <begin position="144"/>
        <end position="163"/>
    </location>
</feature>
<evidence type="ECO:0000313" key="2">
    <source>
        <dbReference type="EMBL" id="KAE9407875.1"/>
    </source>
</evidence>
<accession>A0A6A4IGX2</accession>
<feature type="transmembrane region" description="Helical" evidence="1">
    <location>
        <begin position="57"/>
        <end position="82"/>
    </location>
</feature>
<evidence type="ECO:0000256" key="1">
    <source>
        <dbReference type="SAM" id="Phobius"/>
    </source>
</evidence>
<feature type="transmembrane region" description="Helical" evidence="1">
    <location>
        <begin position="20"/>
        <end position="45"/>
    </location>
</feature>
<protein>
    <submittedName>
        <fullName evidence="2">Uncharacterized protein</fullName>
    </submittedName>
</protein>
<organism evidence="2 3">
    <name type="scientific">Gymnopus androsaceus JB14</name>
    <dbReference type="NCBI Taxonomy" id="1447944"/>
    <lineage>
        <taxon>Eukaryota</taxon>
        <taxon>Fungi</taxon>
        <taxon>Dikarya</taxon>
        <taxon>Basidiomycota</taxon>
        <taxon>Agaricomycotina</taxon>
        <taxon>Agaricomycetes</taxon>
        <taxon>Agaricomycetidae</taxon>
        <taxon>Agaricales</taxon>
        <taxon>Marasmiineae</taxon>
        <taxon>Omphalotaceae</taxon>
        <taxon>Gymnopus</taxon>
    </lineage>
</organism>
<feature type="transmembrane region" description="Helical" evidence="1">
    <location>
        <begin position="219"/>
        <end position="239"/>
    </location>
</feature>
<reference evidence="2" key="1">
    <citation type="journal article" date="2019" name="Environ. Microbiol.">
        <title>Fungal ecological strategies reflected in gene transcription - a case study of two litter decomposers.</title>
        <authorList>
            <person name="Barbi F."/>
            <person name="Kohler A."/>
            <person name="Barry K."/>
            <person name="Baskaran P."/>
            <person name="Daum C."/>
            <person name="Fauchery L."/>
            <person name="Ihrmark K."/>
            <person name="Kuo A."/>
            <person name="LaButti K."/>
            <person name="Lipzen A."/>
            <person name="Morin E."/>
            <person name="Grigoriev I.V."/>
            <person name="Henrissat B."/>
            <person name="Lindahl B."/>
            <person name="Martin F."/>
        </authorList>
    </citation>
    <scope>NUCLEOTIDE SEQUENCE</scope>
    <source>
        <strain evidence="2">JB14</strain>
    </source>
</reference>
<dbReference type="Proteomes" id="UP000799118">
    <property type="component" value="Unassembled WGS sequence"/>
</dbReference>
<sequence>MTPEESEQIAAAGTVVFYNLSALIFDNGLLGVYILAFIISMRIILQKENTGRAHKMLIALLLTGFVMAVLSTCANVAVNLFLVKFGLVVSLSGGIIAQEMAASLKVIAMAAIEQWSEDFMFLIADTAIAWRAWVLWAENRLIRWTLLIMLLADIGITIADSTADTKEVLNLINNAITLDMLSVALNLTINIVATLLIAHRTWTHHQSTRAISHNNKTQVEAILLLMIESGAIFGVVQLANIINQALDLHAAPHSPITNAILFLDSLYSYSAALNPVALVILIQTGNTYEHSFHLEDVSSQETNPIP</sequence>
<keyword evidence="1" id="KW-1133">Transmembrane helix</keyword>
<dbReference type="AlphaFoldDB" id="A0A6A4IGX2"/>
<name>A0A6A4IGX2_9AGAR</name>
<dbReference type="EMBL" id="ML769393">
    <property type="protein sequence ID" value="KAE9407875.1"/>
    <property type="molecule type" value="Genomic_DNA"/>
</dbReference>
<dbReference type="OrthoDB" id="3259206at2759"/>
<keyword evidence="1" id="KW-0472">Membrane</keyword>
<keyword evidence="1" id="KW-0812">Transmembrane</keyword>
<feature type="transmembrane region" description="Helical" evidence="1">
    <location>
        <begin position="259"/>
        <end position="282"/>
    </location>
</feature>
<feature type="transmembrane region" description="Helical" evidence="1">
    <location>
        <begin position="175"/>
        <end position="198"/>
    </location>
</feature>